<dbReference type="SUPFAM" id="SSF52029">
    <property type="entry name" value="GroEL apical domain-like"/>
    <property type="match status" value="1"/>
</dbReference>
<dbReference type="InterPro" id="IPR002498">
    <property type="entry name" value="PInositol-4-P-4/5-kinase_core"/>
</dbReference>
<keyword evidence="1 4" id="KW-0547">Nucleotide-binding</keyword>
<dbReference type="InterPro" id="IPR044769">
    <property type="entry name" value="PIKfyve_PIPKc"/>
</dbReference>
<dbReference type="Gene3D" id="3.30.800.10">
    <property type="entry name" value="Phosphatidylinositol Phosphate Kinase II Beta"/>
    <property type="match status" value="1"/>
</dbReference>
<evidence type="ECO:0000256" key="5">
    <source>
        <dbReference type="SAM" id="Coils"/>
    </source>
</evidence>
<evidence type="ECO:0000256" key="3">
    <source>
        <dbReference type="ARBA" id="ARBA00022840"/>
    </source>
</evidence>
<dbReference type="PANTHER" id="PTHR45748:SF4">
    <property type="entry name" value="1-PHOSPHATIDYLINOSITOL-3-PHOSPHATE 5-KINASE FAB1D-RELATED"/>
    <property type="match status" value="1"/>
</dbReference>
<evidence type="ECO:0000313" key="8">
    <source>
        <dbReference type="EMBL" id="KAG5375645.1"/>
    </source>
</evidence>
<evidence type="ECO:0000313" key="7">
    <source>
        <dbReference type="EMBL" id="KAG5375642.1"/>
    </source>
</evidence>
<dbReference type="PANTHER" id="PTHR45748">
    <property type="entry name" value="1-PHOSPHATIDYLINOSITOL 3-PHOSPHATE 5-KINASE-RELATED"/>
    <property type="match status" value="1"/>
</dbReference>
<dbReference type="EMBL" id="JADBGQ010000010">
    <property type="protein sequence ID" value="KAG5375642.1"/>
    <property type="molecule type" value="Genomic_DNA"/>
</dbReference>
<keyword evidence="4" id="KW-0808">Transferase</keyword>
<comment type="caution">
    <text evidence="9">The sequence shown here is derived from an EMBL/GenBank/DDBJ whole genome shotgun (WGS) entry which is preliminary data.</text>
</comment>
<name>A0ABQ7KN46_BRACM</name>
<keyword evidence="3 4" id="KW-0067">ATP-binding</keyword>
<dbReference type="SUPFAM" id="SSF56104">
    <property type="entry name" value="SAICAR synthase-like"/>
    <property type="match status" value="1"/>
</dbReference>
<dbReference type="InterPro" id="IPR027483">
    <property type="entry name" value="PInositol-4-P-4/5-kinase_C_sf"/>
</dbReference>
<gene>
    <name evidence="9" type="primary">A10p005350.1_BraROA</name>
    <name evidence="7" type="synonym">A10g503560.1_BraROA</name>
    <name evidence="8" type="synonym">A10g503590.1_BraROA</name>
    <name evidence="7" type="ORF">IGI04_040238</name>
    <name evidence="8" type="ORF">IGI04_040241</name>
    <name evidence="9" type="ORF">IGI04_040244</name>
</gene>
<dbReference type="Proteomes" id="UP000823674">
    <property type="component" value="Chromosome A10"/>
</dbReference>
<dbReference type="PROSITE" id="PS51455">
    <property type="entry name" value="PIPK"/>
    <property type="match status" value="1"/>
</dbReference>
<evidence type="ECO:0000256" key="1">
    <source>
        <dbReference type="ARBA" id="ARBA00022741"/>
    </source>
</evidence>
<feature type="domain" description="PIPK" evidence="6">
    <location>
        <begin position="213"/>
        <end position="517"/>
    </location>
</feature>
<dbReference type="EMBL" id="JADBGQ010000010">
    <property type="protein sequence ID" value="KAG5375645.1"/>
    <property type="molecule type" value="Genomic_DNA"/>
</dbReference>
<dbReference type="Gene3D" id="3.30.810.10">
    <property type="entry name" value="2-Layer Sandwich"/>
    <property type="match status" value="1"/>
</dbReference>
<evidence type="ECO:0000313" key="10">
    <source>
        <dbReference type="Proteomes" id="UP000823674"/>
    </source>
</evidence>
<keyword evidence="10" id="KW-1185">Reference proteome</keyword>
<dbReference type="Gene3D" id="3.50.7.10">
    <property type="entry name" value="GroEL"/>
    <property type="match status" value="1"/>
</dbReference>
<evidence type="ECO:0000256" key="2">
    <source>
        <dbReference type="ARBA" id="ARBA00022777"/>
    </source>
</evidence>
<feature type="coiled-coil region" evidence="5">
    <location>
        <begin position="520"/>
        <end position="554"/>
    </location>
</feature>
<evidence type="ECO:0000313" key="9">
    <source>
        <dbReference type="EMBL" id="KAG5375648.1"/>
    </source>
</evidence>
<dbReference type="CDD" id="cd17300">
    <property type="entry name" value="PIPKc_PIKfyve"/>
    <property type="match status" value="1"/>
</dbReference>
<organism evidence="9 10">
    <name type="scientific">Brassica rapa subsp. trilocularis</name>
    <dbReference type="NCBI Taxonomy" id="1813537"/>
    <lineage>
        <taxon>Eukaryota</taxon>
        <taxon>Viridiplantae</taxon>
        <taxon>Streptophyta</taxon>
        <taxon>Embryophyta</taxon>
        <taxon>Tracheophyta</taxon>
        <taxon>Spermatophyta</taxon>
        <taxon>Magnoliopsida</taxon>
        <taxon>eudicotyledons</taxon>
        <taxon>Gunneridae</taxon>
        <taxon>Pentapetalae</taxon>
        <taxon>rosids</taxon>
        <taxon>malvids</taxon>
        <taxon>Brassicales</taxon>
        <taxon>Brassicaceae</taxon>
        <taxon>Brassiceae</taxon>
        <taxon>Brassica</taxon>
    </lineage>
</organism>
<dbReference type="SMART" id="SM00330">
    <property type="entry name" value="PIPKc"/>
    <property type="match status" value="1"/>
</dbReference>
<proteinExistence type="predicted"/>
<dbReference type="EMBL" id="JADBGQ010000010">
    <property type="protein sequence ID" value="KAG5375648.1"/>
    <property type="molecule type" value="Genomic_DNA"/>
</dbReference>
<dbReference type="InterPro" id="IPR027484">
    <property type="entry name" value="PInositol-4-P-5-kinase_N"/>
</dbReference>
<evidence type="ECO:0000259" key="6">
    <source>
        <dbReference type="PROSITE" id="PS51455"/>
    </source>
</evidence>
<keyword evidence="5" id="KW-0175">Coiled coil</keyword>
<sequence>MEEAAERLRQFLLTSANSLGIKDDWIIPCADLLEIVAKERDGLHNYIKFKCVATSDSPSLFYGLVFTKAPLDENMPALIIPTNLLVWEGSLDMDKEDKSAVSETYTLLDQYPVNVVMVEGSISEEYKGYFLSREITAVQNMKRRLQRYPSLGYSCTALRCEKTIESLNDPINEKPLMFLDGCGSLTILLKGSSTAELKLMKRMLKTGYNQFRNELLSSDYFLVALPPSKIIPWEMDGGQDEVVTIREEEVSSYIAYSLQQVHDESSESRPKSSVFCQHRDSFHELRSKCNMTESQYISSLSRCDTWEAKGGKSGALFAKSRDTRLIIKEINQAEFESFAKFGPMYFEYMKEANKTFLTKIYGVYKVTLGQAKFLMVMENLNFDRRIAMQYDLKGLVHGRLAPDSAQVRLDQNFLNDMKRLRLHLNPYLKQDLQTVIRNDTAFLSGINVMDYSLLVGVDMENHELVCGIIDYLAPYSLKKKLETVGKSLLLLGKETRPTVIRPSEYKKRFVDFMVKQFLGEIDLRTKVKELEQQLRKERDARLDAEKRLEELNKKKPIRSRSF</sequence>
<dbReference type="Pfam" id="PF01504">
    <property type="entry name" value="PIP5K"/>
    <property type="match status" value="2"/>
</dbReference>
<reference evidence="9 10" key="1">
    <citation type="submission" date="2021-03" db="EMBL/GenBank/DDBJ databases">
        <authorList>
            <person name="King G.J."/>
            <person name="Bancroft I."/>
            <person name="Baten A."/>
            <person name="Bloomfield J."/>
            <person name="Borpatragohain P."/>
            <person name="He Z."/>
            <person name="Irish N."/>
            <person name="Irwin J."/>
            <person name="Liu K."/>
            <person name="Mauleon R.P."/>
            <person name="Moore J."/>
            <person name="Morris R."/>
            <person name="Ostergaard L."/>
            <person name="Wang B."/>
            <person name="Wells R."/>
        </authorList>
    </citation>
    <scope>NUCLEOTIDE SEQUENCE [LARGE SCALE GENOMIC DNA]</scope>
    <source>
        <strain evidence="9">R-o-18</strain>
        <tissue evidence="9">Leaf</tissue>
    </source>
</reference>
<protein>
    <recommendedName>
        <fullName evidence="6">PIPK domain-containing protein</fullName>
    </recommendedName>
</protein>
<dbReference type="InterPro" id="IPR027409">
    <property type="entry name" value="GroEL-like_apical_dom_sf"/>
</dbReference>
<evidence type="ECO:0000256" key="4">
    <source>
        <dbReference type="PROSITE-ProRule" id="PRU00781"/>
    </source>
</evidence>
<accession>A0ABQ7KN46</accession>
<keyword evidence="2 4" id="KW-0418">Kinase</keyword>